<name>A0A0S4QFF8_9ACTN</name>
<organism evidence="6 7">
    <name type="scientific">Parafrankia irregularis</name>
    <dbReference type="NCBI Taxonomy" id="795642"/>
    <lineage>
        <taxon>Bacteria</taxon>
        <taxon>Bacillati</taxon>
        <taxon>Actinomycetota</taxon>
        <taxon>Actinomycetes</taxon>
        <taxon>Frankiales</taxon>
        <taxon>Frankiaceae</taxon>
        <taxon>Parafrankia</taxon>
    </lineage>
</organism>
<keyword evidence="1 3" id="KW-0547">Nucleotide-binding</keyword>
<dbReference type="PANTHER" id="PTHR22683:SF1">
    <property type="entry name" value="TYPE VII SECRETION SYSTEM PROTEIN ESSC"/>
    <property type="match status" value="1"/>
</dbReference>
<feature type="region of interest" description="Disordered" evidence="4">
    <location>
        <begin position="614"/>
        <end position="659"/>
    </location>
</feature>
<dbReference type="Pfam" id="PF01580">
    <property type="entry name" value="FtsK_SpoIIIE"/>
    <property type="match status" value="2"/>
</dbReference>
<evidence type="ECO:0000313" key="7">
    <source>
        <dbReference type="Proteomes" id="UP000198802"/>
    </source>
</evidence>
<evidence type="ECO:0000256" key="4">
    <source>
        <dbReference type="SAM" id="MobiDB-lite"/>
    </source>
</evidence>
<dbReference type="InterPro" id="IPR027417">
    <property type="entry name" value="P-loop_NTPase"/>
</dbReference>
<evidence type="ECO:0000256" key="2">
    <source>
        <dbReference type="ARBA" id="ARBA00022840"/>
    </source>
</evidence>
<feature type="compositionally biased region" description="Polar residues" evidence="4">
    <location>
        <begin position="90"/>
        <end position="102"/>
    </location>
</feature>
<evidence type="ECO:0000259" key="5">
    <source>
        <dbReference type="PROSITE" id="PS50901"/>
    </source>
</evidence>
<protein>
    <submittedName>
        <fullName evidence="6">DNA segregation ATPase FtsK/SpoIIIE, S-DNA-T family</fullName>
    </submittedName>
</protein>
<evidence type="ECO:0000313" key="6">
    <source>
        <dbReference type="EMBL" id="CUU54135.1"/>
    </source>
</evidence>
<dbReference type="GO" id="GO:0005524">
    <property type="term" value="F:ATP binding"/>
    <property type="evidence" value="ECO:0007669"/>
    <property type="project" value="UniProtKB-UniRule"/>
</dbReference>
<dbReference type="PROSITE" id="PS50901">
    <property type="entry name" value="FTSK"/>
    <property type="match status" value="2"/>
</dbReference>
<dbReference type="SMART" id="SM00382">
    <property type="entry name" value="AAA"/>
    <property type="match status" value="3"/>
</dbReference>
<dbReference type="CDD" id="cd01127">
    <property type="entry name" value="TrwB_TraG_TraD_VirD4"/>
    <property type="match status" value="1"/>
</dbReference>
<proteinExistence type="predicted"/>
<gene>
    <name evidence="6" type="ORF">Ga0074812_102139</name>
</gene>
<feature type="region of interest" description="Disordered" evidence="4">
    <location>
        <begin position="970"/>
        <end position="992"/>
    </location>
</feature>
<feature type="binding site" evidence="3">
    <location>
        <begin position="1131"/>
        <end position="1138"/>
    </location>
    <ligand>
        <name>ATP</name>
        <dbReference type="ChEBI" id="CHEBI:30616"/>
    </ligand>
</feature>
<feature type="compositionally biased region" description="Low complexity" evidence="4">
    <location>
        <begin position="61"/>
        <end position="72"/>
    </location>
</feature>
<reference evidence="7" key="1">
    <citation type="submission" date="2015-11" db="EMBL/GenBank/DDBJ databases">
        <authorList>
            <person name="Varghese N."/>
        </authorList>
    </citation>
    <scope>NUCLEOTIDE SEQUENCE [LARGE SCALE GENOMIC DNA]</scope>
    <source>
        <strain evidence="7">DSM 45899</strain>
    </source>
</reference>
<feature type="region of interest" description="Disordered" evidence="4">
    <location>
        <begin position="1375"/>
        <end position="1412"/>
    </location>
</feature>
<evidence type="ECO:0000256" key="3">
    <source>
        <dbReference type="PROSITE-ProRule" id="PRU00289"/>
    </source>
</evidence>
<dbReference type="InterPro" id="IPR003593">
    <property type="entry name" value="AAA+_ATPase"/>
</dbReference>
<dbReference type="InterPro" id="IPR002543">
    <property type="entry name" value="FtsK_dom"/>
</dbReference>
<evidence type="ECO:0000256" key="1">
    <source>
        <dbReference type="ARBA" id="ARBA00022741"/>
    </source>
</evidence>
<feature type="compositionally biased region" description="Basic and acidic residues" evidence="4">
    <location>
        <begin position="632"/>
        <end position="642"/>
    </location>
</feature>
<dbReference type="Proteomes" id="UP000198802">
    <property type="component" value="Unassembled WGS sequence"/>
</dbReference>
<keyword evidence="2 3" id="KW-0067">ATP-binding</keyword>
<feature type="region of interest" description="Disordered" evidence="4">
    <location>
        <begin position="52"/>
        <end position="102"/>
    </location>
</feature>
<accession>A0A0S4QFF8</accession>
<feature type="binding site" evidence="3">
    <location>
        <begin position="745"/>
        <end position="752"/>
    </location>
    <ligand>
        <name>ATP</name>
        <dbReference type="ChEBI" id="CHEBI:30616"/>
    </ligand>
</feature>
<feature type="region of interest" description="Disordered" evidence="4">
    <location>
        <begin position="1076"/>
        <end position="1096"/>
    </location>
</feature>
<feature type="region of interest" description="Disordered" evidence="4">
    <location>
        <begin position="1"/>
        <end position="27"/>
    </location>
</feature>
<dbReference type="SUPFAM" id="SSF52540">
    <property type="entry name" value="P-loop containing nucleoside triphosphate hydrolases"/>
    <property type="match status" value="3"/>
</dbReference>
<feature type="compositionally biased region" description="Low complexity" evidence="4">
    <location>
        <begin position="643"/>
        <end position="659"/>
    </location>
</feature>
<feature type="region of interest" description="Disordered" evidence="4">
    <location>
        <begin position="841"/>
        <end position="860"/>
    </location>
</feature>
<dbReference type="Gene3D" id="3.40.50.300">
    <property type="entry name" value="P-loop containing nucleotide triphosphate hydrolases"/>
    <property type="match status" value="4"/>
</dbReference>
<sequence length="1653" mass="172310">MWITCTVALPPESGHPRAADGEAPAQSADVRTVLIRAAPETPMRAIADALAASRPGGSDNPGSGRHPPSNRGRPPRGRGSPLGGRERHPGTSQHRQVPTPSVQIDGVEIDAALRLGASPLRDGSLVGLGTPLGQRREALGLVELRVTGGPGSGAVYQLAAGEYGVGADPLGGIVLPEQTAPPQALTLRIEVDGSCVVTPRVQSEVWIDGCQRTGPVTFSALRHASDLAGLALQVGATSLLLTTPSPPDALLRPEHAGSGLEISREPRLVRWAGDSRYRLPALPTAPPAAPPPVLAALLPAVAAGGMALVLHAAHLLLFAALAPLSLLGSHLAGKRRDTRDHRRALAEYQRSRADIERDAAAALQHESAVRRASHPDAAAVMLRAVGPRRGLWERRPEDPDFLHLRVGTGDVPSRVRLEDPAAPDHRRTTRWMLRAVPVTVPLPDIGVLGVVGARGFARKIGFWLVSQAAALHSPRDLAIHLAVDPAAAPSWEWTRWLPHCRPAGGPPGSVLVGADGPSRARLVDELVALTEARLRLADRGAGSRTGGAPAVLAVVEGAATLRAALIPVLRSGPGVGIHVVCLEHDPRLLPPECVAVVDEGPAGVRLRQQGHPDIDRIQPDLVGGADTPSTADRPRGDPRESISTRLSATTTAASESTTAAGRWCERLARALAPLRDPGPQASGGTRLPTDIRLLDLLELDPPSSRVLAPRWITAGGAATFPIGVGPTGAVNLDLSRDGPHALVAGTTGAGKSELLQSLVASLAIHNRPDEMTFVLIDYKGGSAFGDCARLPHTVGLVTDLDPHLVQRALDSLGAELRRRESLFAAAGCKDIDEYRRAVRTRRARPAGSTESDVPGGMQPDPLPRLVVVVDEFAALVRELPDFVTGLVGLAGRGRSLGMHLVLATQRPAGVVSPEILANTNLRIALRVTDPTESTDVLGLPDAARLPVSAPGRAILRVGQDPPVVFQTARIGGARRRDDAPPASPSASASASAEPLVIELPWPPAGEVLASVIRAESEARSSRQVRLNPPAADEPTDLRLLADALQEAARVCRLPSPRRPWLAPLPVRTTIAALPPIGAPDDGTPEGATPEVGTPKHSGLRVPLGLADLCRAQAQPTLALDLEGGSHLLVLGAPRSGRSTVLRTVAGSASLAASPADVHIYGLDCGNNSLAPVADLPHTGAVVTVAETERVHRLLARLAAEVARRQILLSQGGFADLAEARQAQQARSTHGAASSALPYLLLLLDGYEGFLASFENLDGAAAIDRLLALARDGPAVGLRIVVTADRRGLTGQLASTIDQRLVLRMAERSDYGLAGLAGLRVPEALPPGRGYLIGGSNGSTERVWAESDGPVEVQVALLTDDPSGAAQAGMLRRLAAAGAGPARQRPELGGTRSDAGSPGPQAAIQAEPATQVEPRPFRVDGLPARVGRRTLRTLSSSETDRAVDGQRLPIILAVGGDELAPISIDLAMDGPGFVIAGPPRSGRSTALLTIAGELHTHGCRTVVVSPRPSPLRELAGEAATQIVVDVSDADQLRCGEAAPAGSQTVFLVDDVESVTGTPLGEELAALLRDDLADESRLVAAGTTEDLVNQFRGLVVDARRSRCGVLLTPSGPADGDLFGVRLPRALCGPGPPGRGLLIRRGEITPIQVVNSLLEG</sequence>
<dbReference type="GO" id="GO:0003677">
    <property type="term" value="F:DNA binding"/>
    <property type="evidence" value="ECO:0007669"/>
    <property type="project" value="InterPro"/>
</dbReference>
<feature type="domain" description="FtsK" evidence="5">
    <location>
        <begin position="1113"/>
        <end position="1315"/>
    </location>
</feature>
<feature type="domain" description="FtsK" evidence="5">
    <location>
        <begin position="727"/>
        <end position="934"/>
    </location>
</feature>
<dbReference type="EMBL" id="FAOZ01000002">
    <property type="protein sequence ID" value="CUU54135.1"/>
    <property type="molecule type" value="Genomic_DNA"/>
</dbReference>
<dbReference type="PANTHER" id="PTHR22683">
    <property type="entry name" value="SPORULATION PROTEIN RELATED"/>
    <property type="match status" value="1"/>
</dbReference>
<keyword evidence="7" id="KW-1185">Reference proteome</keyword>
<dbReference type="InterPro" id="IPR050206">
    <property type="entry name" value="FtsK/SpoIIIE/SftA"/>
</dbReference>